<keyword evidence="8 10" id="KW-0067">ATP-binding</keyword>
<dbReference type="GO" id="GO:0004176">
    <property type="term" value="F:ATP-dependent peptidase activity"/>
    <property type="evidence" value="ECO:0007669"/>
    <property type="project" value="InterPro"/>
</dbReference>
<dbReference type="GO" id="GO:0030163">
    <property type="term" value="P:protein catabolic process"/>
    <property type="evidence" value="ECO:0007669"/>
    <property type="project" value="TreeGrafter"/>
</dbReference>
<evidence type="ECO:0000256" key="11">
    <source>
        <dbReference type="SAM" id="Coils"/>
    </source>
</evidence>
<keyword evidence="7" id="KW-0862">Zinc</keyword>
<feature type="transmembrane region" description="Helical" evidence="12">
    <location>
        <begin position="20"/>
        <end position="36"/>
    </location>
</feature>
<keyword evidence="14" id="KW-0131">Cell cycle</keyword>
<accession>A7I288</accession>
<organism evidence="14 15">
    <name type="scientific">Campylobacter hominis (strain ATCC BAA-381 / DSM 21671 / CCUG 45161 / LMG 19568 / NCTC 13146 / CH001A)</name>
    <dbReference type="NCBI Taxonomy" id="360107"/>
    <lineage>
        <taxon>Bacteria</taxon>
        <taxon>Pseudomonadati</taxon>
        <taxon>Campylobacterota</taxon>
        <taxon>Epsilonproteobacteria</taxon>
        <taxon>Campylobacterales</taxon>
        <taxon>Campylobacteraceae</taxon>
        <taxon>Campylobacter</taxon>
    </lineage>
</organism>
<feature type="transmembrane region" description="Helical" evidence="12">
    <location>
        <begin position="105"/>
        <end position="124"/>
    </location>
</feature>
<keyword evidence="6 14" id="KW-0378">Hydrolase</keyword>
<dbReference type="InterPro" id="IPR003593">
    <property type="entry name" value="AAA+_ATPase"/>
</dbReference>
<dbReference type="HOGENOM" id="CLU_000688_16_2_7"/>
<keyword evidence="4" id="KW-0479">Metal-binding</keyword>
<dbReference type="FunFam" id="3.40.50.300:FF:000001">
    <property type="entry name" value="ATP-dependent zinc metalloprotease FtsH"/>
    <property type="match status" value="1"/>
</dbReference>
<keyword evidence="12" id="KW-1133">Transmembrane helix</keyword>
<dbReference type="GO" id="GO:0004222">
    <property type="term" value="F:metalloendopeptidase activity"/>
    <property type="evidence" value="ECO:0007669"/>
    <property type="project" value="InterPro"/>
</dbReference>
<evidence type="ECO:0000256" key="6">
    <source>
        <dbReference type="ARBA" id="ARBA00022801"/>
    </source>
</evidence>
<dbReference type="Gene3D" id="3.40.50.300">
    <property type="entry name" value="P-loop containing nucleotide triphosphate hydrolases"/>
    <property type="match status" value="1"/>
</dbReference>
<evidence type="ECO:0000256" key="1">
    <source>
        <dbReference type="ARBA" id="ARBA00001947"/>
    </source>
</evidence>
<gene>
    <name evidence="14" type="ordered locus">CHAB381_1071</name>
</gene>
<dbReference type="eggNOG" id="COG0465">
    <property type="taxonomic scope" value="Bacteria"/>
</dbReference>
<dbReference type="EMBL" id="CP000776">
    <property type="protein sequence ID" value="ABS51887.1"/>
    <property type="molecule type" value="Genomic_DNA"/>
</dbReference>
<dbReference type="InterPro" id="IPR003960">
    <property type="entry name" value="ATPase_AAA_CS"/>
</dbReference>
<protein>
    <submittedName>
        <fullName evidence="14">Putative Cell division protease FtsH-like protein</fullName>
        <ecNumber evidence="14">3.4.24.-</ecNumber>
    </submittedName>
</protein>
<evidence type="ECO:0000256" key="7">
    <source>
        <dbReference type="ARBA" id="ARBA00022833"/>
    </source>
</evidence>
<feature type="coiled-coil region" evidence="11">
    <location>
        <begin position="269"/>
        <end position="296"/>
    </location>
</feature>
<evidence type="ECO:0000256" key="8">
    <source>
        <dbReference type="ARBA" id="ARBA00022840"/>
    </source>
</evidence>
<dbReference type="PANTHER" id="PTHR23076:SF97">
    <property type="entry name" value="ATP-DEPENDENT ZINC METALLOPROTEASE YME1L1"/>
    <property type="match status" value="1"/>
</dbReference>
<dbReference type="RefSeq" id="WP_012108927.1">
    <property type="nucleotide sequence ID" value="NC_009714.1"/>
</dbReference>
<reference evidence="15" key="1">
    <citation type="submission" date="2007-07" db="EMBL/GenBank/DDBJ databases">
        <title>Complete genome sequence of Campylobacter hominis ATCC BAA-381, a commensal isolated from the human gastrointestinal tract.</title>
        <authorList>
            <person name="Fouts D.E."/>
            <person name="Mongodin E.F."/>
            <person name="Puiu D."/>
            <person name="Sebastian Y."/>
            <person name="Miller W.G."/>
            <person name="Mandrell R.E."/>
            <person name="Nelson K.E."/>
        </authorList>
    </citation>
    <scope>NUCLEOTIDE SEQUENCE [LARGE SCALE GENOMIC DNA]</scope>
    <source>
        <strain evidence="15">ATCC BAA-381 / LMG 19568 / NCTC 13146 / CH001A</strain>
    </source>
</reference>
<keyword evidence="14" id="KW-0132">Cell division</keyword>
<evidence type="ECO:0000256" key="4">
    <source>
        <dbReference type="ARBA" id="ARBA00022723"/>
    </source>
</evidence>
<keyword evidence="12" id="KW-0472">Membrane</keyword>
<dbReference type="GO" id="GO:0006508">
    <property type="term" value="P:proteolysis"/>
    <property type="evidence" value="ECO:0007669"/>
    <property type="project" value="UniProtKB-KW"/>
</dbReference>
<dbReference type="Gene3D" id="1.10.8.60">
    <property type="match status" value="1"/>
</dbReference>
<comment type="cofactor">
    <cofactor evidence="1">
        <name>Zn(2+)</name>
        <dbReference type="ChEBI" id="CHEBI:29105"/>
    </cofactor>
</comment>
<keyword evidence="3 14" id="KW-0645">Protease</keyword>
<dbReference type="GO" id="GO:0046872">
    <property type="term" value="F:metal ion binding"/>
    <property type="evidence" value="ECO:0007669"/>
    <property type="project" value="UniProtKB-KW"/>
</dbReference>
<keyword evidence="15" id="KW-1185">Reference proteome</keyword>
<dbReference type="GO" id="GO:0005886">
    <property type="term" value="C:plasma membrane"/>
    <property type="evidence" value="ECO:0007669"/>
    <property type="project" value="TreeGrafter"/>
</dbReference>
<dbReference type="PANTHER" id="PTHR23076">
    <property type="entry name" value="METALLOPROTEASE M41 FTSH"/>
    <property type="match status" value="1"/>
</dbReference>
<dbReference type="GO" id="GO:0051301">
    <property type="term" value="P:cell division"/>
    <property type="evidence" value="ECO:0007669"/>
    <property type="project" value="UniProtKB-KW"/>
</dbReference>
<dbReference type="GO" id="GO:0005524">
    <property type="term" value="F:ATP binding"/>
    <property type="evidence" value="ECO:0007669"/>
    <property type="project" value="UniProtKB-KW"/>
</dbReference>
<sequence>MKLETKQILQNFKPNKLNIILILSFLLIILLMIVYFKDDTIFIKQSDYKNLISQEGISNADITLKDDVLYIHFNGRNYAILKDLADIDELGKIALIKKEQSGEEISVFSILFIVFISIILIYMLEIMILRKRNRIISQIAVQKSNAENFGLDITPVISNVKFKDVAGISEVKDELIEIVDFLKNPEKYKNFGVKLPKGVLMIGPPGVGKTLIAKAVAGEAGVPFFYQSGASFAEIFVGVGAKRVRELFAKAKAVAPSIIFIDEIDAVGKTRAKGRNDELESTLNQLLTEMDGFKENNGVIVIAATNKAEMIDTALLRAGRFDRRILIALPNFADRVEILKVYLKDKNFIGDVAKIAGICVGFSGASIATLVNEAAINAMRRNSEKIELSDFEAVKSKVLLGSKKTIALSDYEKEIQSYYQASKALTAFWFNVDFEKIGLLDEKFLNFDTQIDSKTKIINEIKVLLSGVAGLKIYKNDAFSNGSKDIKKAAFLAEKMIFDYAMGDNLIPNEREITDILENSYNEVSELLKNKGDELAKIAKRIFVYEFVEFKFVGDTLLGAK</sequence>
<evidence type="ECO:0000256" key="2">
    <source>
        <dbReference type="ARBA" id="ARBA00010044"/>
    </source>
</evidence>
<keyword evidence="9" id="KW-0482">Metalloprotease</keyword>
<dbReference type="Gene3D" id="1.20.58.760">
    <property type="entry name" value="Peptidase M41"/>
    <property type="match status" value="1"/>
</dbReference>
<dbReference type="SUPFAM" id="SSF52540">
    <property type="entry name" value="P-loop containing nucleoside triphosphate hydrolases"/>
    <property type="match status" value="1"/>
</dbReference>
<dbReference type="OrthoDB" id="5428246at2"/>
<dbReference type="InterPro" id="IPR027417">
    <property type="entry name" value="P-loop_NTPase"/>
</dbReference>
<name>A7I288_CAMHC</name>
<evidence type="ECO:0000256" key="12">
    <source>
        <dbReference type="SAM" id="Phobius"/>
    </source>
</evidence>
<evidence type="ECO:0000313" key="15">
    <source>
        <dbReference type="Proteomes" id="UP000002407"/>
    </source>
</evidence>
<proteinExistence type="inferred from homology"/>
<comment type="similarity">
    <text evidence="2">In the C-terminal section; belongs to the peptidase M41 family.</text>
</comment>
<dbReference type="KEGG" id="cha:CHAB381_1071"/>
<dbReference type="SMART" id="SM00382">
    <property type="entry name" value="AAA"/>
    <property type="match status" value="1"/>
</dbReference>
<evidence type="ECO:0000256" key="10">
    <source>
        <dbReference type="RuleBase" id="RU003651"/>
    </source>
</evidence>
<dbReference type="AlphaFoldDB" id="A7I288"/>
<feature type="domain" description="AAA+ ATPase" evidence="13">
    <location>
        <begin position="195"/>
        <end position="331"/>
    </location>
</feature>
<dbReference type="STRING" id="360107.CHAB381_1071"/>
<evidence type="ECO:0000256" key="9">
    <source>
        <dbReference type="ARBA" id="ARBA00023049"/>
    </source>
</evidence>
<evidence type="ECO:0000256" key="5">
    <source>
        <dbReference type="ARBA" id="ARBA00022741"/>
    </source>
</evidence>
<dbReference type="Pfam" id="PF17862">
    <property type="entry name" value="AAA_lid_3"/>
    <property type="match status" value="1"/>
</dbReference>
<evidence type="ECO:0000259" key="13">
    <source>
        <dbReference type="SMART" id="SM00382"/>
    </source>
</evidence>
<dbReference type="InterPro" id="IPR003959">
    <property type="entry name" value="ATPase_AAA_core"/>
</dbReference>
<comment type="similarity">
    <text evidence="10">Belongs to the AAA ATPase family.</text>
</comment>
<dbReference type="EC" id="3.4.24.-" evidence="14"/>
<dbReference type="PROSITE" id="PS00674">
    <property type="entry name" value="AAA"/>
    <property type="match status" value="1"/>
</dbReference>
<dbReference type="Pfam" id="PF00004">
    <property type="entry name" value="AAA"/>
    <property type="match status" value="1"/>
</dbReference>
<dbReference type="InterPro" id="IPR037219">
    <property type="entry name" value="Peptidase_M41-like"/>
</dbReference>
<dbReference type="GO" id="GO:0016887">
    <property type="term" value="F:ATP hydrolysis activity"/>
    <property type="evidence" value="ECO:0007669"/>
    <property type="project" value="InterPro"/>
</dbReference>
<dbReference type="SUPFAM" id="SSF140990">
    <property type="entry name" value="FtsH protease domain-like"/>
    <property type="match status" value="1"/>
</dbReference>
<dbReference type="InterPro" id="IPR041569">
    <property type="entry name" value="AAA_lid_3"/>
</dbReference>
<keyword evidence="12" id="KW-0812">Transmembrane</keyword>
<dbReference type="Proteomes" id="UP000002407">
    <property type="component" value="Chromosome"/>
</dbReference>
<evidence type="ECO:0000313" key="14">
    <source>
        <dbReference type="EMBL" id="ABS51887.1"/>
    </source>
</evidence>
<keyword evidence="5 10" id="KW-0547">Nucleotide-binding</keyword>
<evidence type="ECO:0000256" key="3">
    <source>
        <dbReference type="ARBA" id="ARBA00022670"/>
    </source>
</evidence>
<dbReference type="CDD" id="cd19501">
    <property type="entry name" value="RecA-like_FtsH"/>
    <property type="match status" value="1"/>
</dbReference>
<keyword evidence="11" id="KW-0175">Coiled coil</keyword>